<dbReference type="Gramene" id="ERN11225">
    <property type="protein sequence ID" value="ERN11225"/>
    <property type="gene ID" value="AMTR_s00024p00225420"/>
</dbReference>
<dbReference type="Pfam" id="PF13041">
    <property type="entry name" value="PPR_2"/>
    <property type="match status" value="4"/>
</dbReference>
<dbReference type="SUPFAM" id="SSF48452">
    <property type="entry name" value="TPR-like"/>
    <property type="match status" value="1"/>
</dbReference>
<evidence type="ECO:0000313" key="5">
    <source>
        <dbReference type="Proteomes" id="UP000017836"/>
    </source>
</evidence>
<sequence length="784" mass="87579">MKPCGVVFNPAKSDQLKSALKTLSSTHPSSSFNAYSNACASLLNACATNASTKHGKVIHAHLTKLGFLSHRFLSLKLLIMYVRCNSFHDANSLFNEMGDRSSDLIASNCMISAYSQMGLSDQAKRLFDKMPERNIVSWTALITCLMQCGKVHDACEYFHRIPTQSVVSFTAIISGYVQNGLHIAALKIFREMYRYEVLPNDVTFICIIRGCVCLRWFREGKCVMGQIVRLGFQSYLPVSNSIITLLVRMGDMELARRVFDGMAEKDVVSWTAILDLYVEKGEFAEARKLFDAMPERNEVSWSAMIARYSQNGEADEALKLYGHMVSEGLRPNLSTFSSILSVSASLEDLKLGKKIHGYVLKLGFDSNVFIGSPLIDMYAKCGKTKEAKMVFEMIPEKNTVSWNSMIAGLSHNGLVEEALQLFEQMPERNVVSWNAIISGYVQNELCEQGLELYSVMETSGELPNQSTFSSVLRACASIASLERGRNIHGKIVKFGVQYDVFMGTALTDMYAKSGDIESAKLVFHRMPEKNEISFTAMIQGLADNGFGEEALILFEKMEESDIAPTELTFLGVLFACAHCGMVNRGKHYFDQMQSKYHIKPKGKHYTSMVDLLARAGLLQEAENFLSDIPFDAEANSWASLLSACKTYKDHEMGERVAGKLWELEQNNSAGYVLLSNIYASVGQWSDVSRVRKLMKEKGLKKGGGCSWIEVKDMVHTFYVGDKCHEESDQIFEGLHGWVDLNRVQVRVHVLDQWVKSGSESWFGMDPIKSCRVGFVSKSPGPSQA</sequence>
<organism evidence="4 5">
    <name type="scientific">Amborella trichopoda</name>
    <dbReference type="NCBI Taxonomy" id="13333"/>
    <lineage>
        <taxon>Eukaryota</taxon>
        <taxon>Viridiplantae</taxon>
        <taxon>Streptophyta</taxon>
        <taxon>Embryophyta</taxon>
        <taxon>Tracheophyta</taxon>
        <taxon>Spermatophyta</taxon>
        <taxon>Magnoliopsida</taxon>
        <taxon>Amborellales</taxon>
        <taxon>Amborellaceae</taxon>
        <taxon>Amborella</taxon>
    </lineage>
</organism>
<evidence type="ECO:0000256" key="3">
    <source>
        <dbReference type="PROSITE-ProRule" id="PRU00708"/>
    </source>
</evidence>
<feature type="repeat" description="PPR" evidence="3">
    <location>
        <begin position="103"/>
        <end position="137"/>
    </location>
</feature>
<dbReference type="NCBIfam" id="TIGR00756">
    <property type="entry name" value="PPR"/>
    <property type="match status" value="8"/>
</dbReference>
<dbReference type="HOGENOM" id="CLU_002706_15_6_1"/>
<dbReference type="PANTHER" id="PTHR47926:SF419">
    <property type="entry name" value="(WILD MALAYSIAN BANANA) HYPOTHETICAL PROTEIN"/>
    <property type="match status" value="1"/>
</dbReference>
<dbReference type="InterPro" id="IPR046848">
    <property type="entry name" value="E_motif"/>
</dbReference>
<evidence type="ECO:0008006" key="6">
    <source>
        <dbReference type="Google" id="ProtNLM"/>
    </source>
</evidence>
<keyword evidence="1" id="KW-0677">Repeat</keyword>
<dbReference type="InterPro" id="IPR046960">
    <property type="entry name" value="PPR_At4g14850-like_plant"/>
</dbReference>
<feature type="repeat" description="PPR" evidence="3">
    <location>
        <begin position="297"/>
        <end position="331"/>
    </location>
</feature>
<feature type="repeat" description="PPR" evidence="3">
    <location>
        <begin position="530"/>
        <end position="564"/>
    </location>
</feature>
<feature type="repeat" description="PPR" evidence="3">
    <location>
        <begin position="165"/>
        <end position="199"/>
    </location>
</feature>
<comment type="similarity">
    <text evidence="2">Belongs to the PPR family. PCMP-E subfamily.</text>
</comment>
<protein>
    <recommendedName>
        <fullName evidence="6">Smr domain-containing protein</fullName>
    </recommendedName>
</protein>
<evidence type="ECO:0000256" key="1">
    <source>
        <dbReference type="ARBA" id="ARBA00022737"/>
    </source>
</evidence>
<dbReference type="Pfam" id="PF01535">
    <property type="entry name" value="PPR"/>
    <property type="match status" value="4"/>
</dbReference>
<accession>W1PVC2</accession>
<evidence type="ECO:0000313" key="4">
    <source>
        <dbReference type="EMBL" id="ERN11225.1"/>
    </source>
</evidence>
<dbReference type="OMA" id="PNKSCFA"/>
<dbReference type="InterPro" id="IPR011990">
    <property type="entry name" value="TPR-like_helical_dom_sf"/>
</dbReference>
<dbReference type="GO" id="GO:0009451">
    <property type="term" value="P:RNA modification"/>
    <property type="evidence" value="ECO:0000318"/>
    <property type="project" value="GO_Central"/>
</dbReference>
<feature type="repeat" description="PPR" evidence="3">
    <location>
        <begin position="398"/>
        <end position="432"/>
    </location>
</feature>
<dbReference type="PANTHER" id="PTHR47926">
    <property type="entry name" value="PENTATRICOPEPTIDE REPEAT-CONTAINING PROTEIN"/>
    <property type="match status" value="1"/>
</dbReference>
<keyword evidence="5" id="KW-1185">Reference proteome</keyword>
<dbReference type="AlphaFoldDB" id="W1PVC2"/>
<dbReference type="InterPro" id="IPR002885">
    <property type="entry name" value="PPR_rpt"/>
</dbReference>
<proteinExistence type="inferred from homology"/>
<dbReference type="Pfam" id="PF20431">
    <property type="entry name" value="E_motif"/>
    <property type="match status" value="1"/>
</dbReference>
<name>W1PVC2_AMBTC</name>
<dbReference type="Proteomes" id="UP000017836">
    <property type="component" value="Unassembled WGS sequence"/>
</dbReference>
<dbReference type="FunFam" id="1.25.40.10:FF:000031">
    <property type="entry name" value="Pentatricopeptide repeat-containing protein mitochondrial"/>
    <property type="match status" value="1"/>
</dbReference>
<reference evidence="5" key="1">
    <citation type="journal article" date="2013" name="Science">
        <title>The Amborella genome and the evolution of flowering plants.</title>
        <authorList>
            <consortium name="Amborella Genome Project"/>
        </authorList>
    </citation>
    <scope>NUCLEOTIDE SEQUENCE [LARGE SCALE GENOMIC DNA]</scope>
</reference>
<dbReference type="eggNOG" id="KOG4197">
    <property type="taxonomic scope" value="Eukaryota"/>
</dbReference>
<dbReference type="Pfam" id="PF12854">
    <property type="entry name" value="PPR_1"/>
    <property type="match status" value="1"/>
</dbReference>
<dbReference type="Gene3D" id="1.25.40.10">
    <property type="entry name" value="Tetratricopeptide repeat domain"/>
    <property type="match status" value="6"/>
</dbReference>
<feature type="repeat" description="PPR" evidence="3">
    <location>
        <begin position="266"/>
        <end position="296"/>
    </location>
</feature>
<dbReference type="FunFam" id="1.25.40.10:FF:000442">
    <property type="entry name" value="Pentatricopeptide repeat-containing protein At3g49710"/>
    <property type="match status" value="1"/>
</dbReference>
<dbReference type="PROSITE" id="PS51375">
    <property type="entry name" value="PPR"/>
    <property type="match status" value="6"/>
</dbReference>
<gene>
    <name evidence="4" type="ORF">AMTR_s00024p00225420</name>
</gene>
<dbReference type="EMBL" id="KI392710">
    <property type="protein sequence ID" value="ERN11225.1"/>
    <property type="molecule type" value="Genomic_DNA"/>
</dbReference>
<dbReference type="GO" id="GO:0003723">
    <property type="term" value="F:RNA binding"/>
    <property type="evidence" value="ECO:0007669"/>
    <property type="project" value="InterPro"/>
</dbReference>
<evidence type="ECO:0000256" key="2">
    <source>
        <dbReference type="ARBA" id="ARBA00061659"/>
    </source>
</evidence>
<dbReference type="FunFam" id="1.25.40.10:FF:000280">
    <property type="entry name" value="Pentatricopeptide repeat-containing protein"/>
    <property type="match status" value="1"/>
</dbReference>